<keyword evidence="2" id="KW-1185">Reference proteome</keyword>
<dbReference type="AlphaFoldDB" id="A0A9D4EQG5"/>
<protein>
    <submittedName>
        <fullName evidence="1">Uncharacterized protein</fullName>
    </submittedName>
</protein>
<gene>
    <name evidence="1" type="ORF">DPMN_160102</name>
</gene>
<comment type="caution">
    <text evidence="1">The sequence shown here is derived from an EMBL/GenBank/DDBJ whole genome shotgun (WGS) entry which is preliminary data.</text>
</comment>
<dbReference type="Proteomes" id="UP000828390">
    <property type="component" value="Unassembled WGS sequence"/>
</dbReference>
<accession>A0A9D4EQG5</accession>
<evidence type="ECO:0000313" key="1">
    <source>
        <dbReference type="EMBL" id="KAH3782190.1"/>
    </source>
</evidence>
<proteinExistence type="predicted"/>
<dbReference type="EMBL" id="JAIWYP010000008">
    <property type="protein sequence ID" value="KAH3782190.1"/>
    <property type="molecule type" value="Genomic_DNA"/>
</dbReference>
<reference evidence="1" key="2">
    <citation type="submission" date="2020-11" db="EMBL/GenBank/DDBJ databases">
        <authorList>
            <person name="McCartney M.A."/>
            <person name="Auch B."/>
            <person name="Kono T."/>
            <person name="Mallez S."/>
            <person name="Becker A."/>
            <person name="Gohl D.M."/>
            <person name="Silverstein K.A.T."/>
            <person name="Koren S."/>
            <person name="Bechman K.B."/>
            <person name="Herman A."/>
            <person name="Abrahante J.E."/>
            <person name="Garbe J."/>
        </authorList>
    </citation>
    <scope>NUCLEOTIDE SEQUENCE</scope>
    <source>
        <strain evidence="1">Duluth1</strain>
        <tissue evidence="1">Whole animal</tissue>
    </source>
</reference>
<evidence type="ECO:0000313" key="2">
    <source>
        <dbReference type="Proteomes" id="UP000828390"/>
    </source>
</evidence>
<name>A0A9D4EQG5_DREPO</name>
<reference evidence="1" key="1">
    <citation type="journal article" date="2019" name="bioRxiv">
        <title>The Genome of the Zebra Mussel, Dreissena polymorpha: A Resource for Invasive Species Research.</title>
        <authorList>
            <person name="McCartney M.A."/>
            <person name="Auch B."/>
            <person name="Kono T."/>
            <person name="Mallez S."/>
            <person name="Zhang Y."/>
            <person name="Obille A."/>
            <person name="Becker A."/>
            <person name="Abrahante J.E."/>
            <person name="Garbe J."/>
            <person name="Badalamenti J.P."/>
            <person name="Herman A."/>
            <person name="Mangelson H."/>
            <person name="Liachko I."/>
            <person name="Sullivan S."/>
            <person name="Sone E.D."/>
            <person name="Koren S."/>
            <person name="Silverstein K.A.T."/>
            <person name="Beckman K.B."/>
            <person name="Gohl D.M."/>
        </authorList>
    </citation>
    <scope>NUCLEOTIDE SEQUENCE</scope>
    <source>
        <strain evidence="1">Duluth1</strain>
        <tissue evidence="1">Whole animal</tissue>
    </source>
</reference>
<organism evidence="1 2">
    <name type="scientific">Dreissena polymorpha</name>
    <name type="common">Zebra mussel</name>
    <name type="synonym">Mytilus polymorpha</name>
    <dbReference type="NCBI Taxonomy" id="45954"/>
    <lineage>
        <taxon>Eukaryota</taxon>
        <taxon>Metazoa</taxon>
        <taxon>Spiralia</taxon>
        <taxon>Lophotrochozoa</taxon>
        <taxon>Mollusca</taxon>
        <taxon>Bivalvia</taxon>
        <taxon>Autobranchia</taxon>
        <taxon>Heteroconchia</taxon>
        <taxon>Euheterodonta</taxon>
        <taxon>Imparidentia</taxon>
        <taxon>Neoheterodontei</taxon>
        <taxon>Myida</taxon>
        <taxon>Dreissenoidea</taxon>
        <taxon>Dreissenidae</taxon>
        <taxon>Dreissena</taxon>
    </lineage>
</organism>
<sequence length="105" mass="11890">MHQDFQEDQVLRQRIPAMNYMVGLGRIPSSAASVERISSTMNSLCTSSRSSIYQSLLGSLMRICTHETDSLYHEQLNSMVDKCSHENKGNKFVSGKLLIMMVFEL</sequence>